<protein>
    <recommendedName>
        <fullName evidence="5">Leucine-rich repeat-containing N-terminal plant-type domain-containing protein</fullName>
    </recommendedName>
</protein>
<evidence type="ECO:0000259" key="5">
    <source>
        <dbReference type="Pfam" id="PF08263"/>
    </source>
</evidence>
<dbReference type="Pfam" id="PF08263">
    <property type="entry name" value="LRRNT_2"/>
    <property type="match status" value="1"/>
</dbReference>
<dbReference type="PROSITE" id="PS00315">
    <property type="entry name" value="DEHYDRIN_1"/>
    <property type="match status" value="1"/>
</dbReference>
<evidence type="ECO:0000256" key="1">
    <source>
        <dbReference type="ARBA" id="ARBA00008403"/>
    </source>
</evidence>
<evidence type="ECO:0000256" key="4">
    <source>
        <dbReference type="SAM" id="MobiDB-lite"/>
    </source>
</evidence>
<evidence type="ECO:0000313" key="7">
    <source>
        <dbReference type="Proteomes" id="UP000326396"/>
    </source>
</evidence>
<name>A0A5N6N0C1_9ASTR</name>
<dbReference type="OrthoDB" id="685434at2759"/>
<dbReference type="Gene3D" id="3.80.10.10">
    <property type="entry name" value="Ribonuclease Inhibitor"/>
    <property type="match status" value="1"/>
</dbReference>
<dbReference type="InterPro" id="IPR032675">
    <property type="entry name" value="LRR_dom_sf"/>
</dbReference>
<feature type="region of interest" description="Disordered" evidence="4">
    <location>
        <begin position="135"/>
        <end position="243"/>
    </location>
</feature>
<proteinExistence type="inferred from homology"/>
<dbReference type="PANTHER" id="PTHR33346">
    <property type="entry name" value="DEHYDRIN XERO 2-RELATED"/>
    <property type="match status" value="1"/>
</dbReference>
<feature type="compositionally biased region" description="Basic and acidic residues" evidence="4">
    <location>
        <begin position="191"/>
        <end position="208"/>
    </location>
</feature>
<dbReference type="GO" id="GO:0005829">
    <property type="term" value="C:cytosol"/>
    <property type="evidence" value="ECO:0007669"/>
    <property type="project" value="TreeGrafter"/>
</dbReference>
<gene>
    <name evidence="6" type="ORF">E3N88_27693</name>
</gene>
<evidence type="ECO:0000256" key="2">
    <source>
        <dbReference type="ARBA" id="ARBA00022614"/>
    </source>
</evidence>
<accession>A0A5N6N0C1</accession>
<dbReference type="PANTHER" id="PTHR33346:SF5">
    <property type="entry name" value="DEHYDRIN LEA-RELATED"/>
    <property type="match status" value="1"/>
</dbReference>
<dbReference type="InterPro" id="IPR013210">
    <property type="entry name" value="LRR_N_plant-typ"/>
</dbReference>
<dbReference type="AlphaFoldDB" id="A0A5N6N0C1"/>
<keyword evidence="2" id="KW-0433">Leucine-rich repeat</keyword>
<organism evidence="6 7">
    <name type="scientific">Mikania micrantha</name>
    <name type="common">bitter vine</name>
    <dbReference type="NCBI Taxonomy" id="192012"/>
    <lineage>
        <taxon>Eukaryota</taxon>
        <taxon>Viridiplantae</taxon>
        <taxon>Streptophyta</taxon>
        <taxon>Embryophyta</taxon>
        <taxon>Tracheophyta</taxon>
        <taxon>Spermatophyta</taxon>
        <taxon>Magnoliopsida</taxon>
        <taxon>eudicotyledons</taxon>
        <taxon>Gunneridae</taxon>
        <taxon>Pentapetalae</taxon>
        <taxon>asterids</taxon>
        <taxon>campanulids</taxon>
        <taxon>Asterales</taxon>
        <taxon>Asteraceae</taxon>
        <taxon>Asteroideae</taxon>
        <taxon>Heliantheae alliance</taxon>
        <taxon>Eupatorieae</taxon>
        <taxon>Mikania</taxon>
    </lineage>
</organism>
<evidence type="ECO:0000256" key="3">
    <source>
        <dbReference type="ARBA" id="ARBA00022737"/>
    </source>
</evidence>
<dbReference type="GO" id="GO:0009631">
    <property type="term" value="P:cold acclimation"/>
    <property type="evidence" value="ECO:0007669"/>
    <property type="project" value="TreeGrafter"/>
</dbReference>
<comment type="caution">
    <text evidence="6">The sequence shown here is derived from an EMBL/GenBank/DDBJ whole genome shotgun (WGS) entry which is preliminary data.</text>
</comment>
<keyword evidence="7" id="KW-1185">Reference proteome</keyword>
<feature type="compositionally biased region" description="Low complexity" evidence="4">
    <location>
        <begin position="163"/>
        <end position="172"/>
    </location>
</feature>
<dbReference type="Pfam" id="PF00257">
    <property type="entry name" value="Dehydrin"/>
    <property type="match status" value="1"/>
</dbReference>
<dbReference type="GO" id="GO:0009414">
    <property type="term" value="P:response to water deprivation"/>
    <property type="evidence" value="ECO:0007669"/>
    <property type="project" value="TreeGrafter"/>
</dbReference>
<sequence>MNGHHHKCPDEQRDALLLFKQNISSVNINWETRLDCCGWIGITCDNLTGDVISVNLRDGNLQDICDEYGNPIQLTDDQGRQVQLTDEHGVPVHLTGVATTAESVEHPETTVVSETKMHGGTHFAPTHAEPVVGEVEQTTVSSGDQPPCHPGIGGDEGGTQQPGRPGSSSSSSSEEDGEGGRRKKKKGLMQKIKEKLPGHKNKEEDLPKKQTTPADVPKTEHRQHEKKGLIDKIKDKFPGHHSH</sequence>
<dbReference type="InterPro" id="IPR000167">
    <property type="entry name" value="Dehydrin"/>
</dbReference>
<keyword evidence="3" id="KW-0677">Repeat</keyword>
<dbReference type="GO" id="GO:0009737">
    <property type="term" value="P:response to abscisic acid"/>
    <property type="evidence" value="ECO:0007669"/>
    <property type="project" value="TreeGrafter"/>
</dbReference>
<evidence type="ECO:0000313" key="6">
    <source>
        <dbReference type="EMBL" id="KAD4179102.1"/>
    </source>
</evidence>
<feature type="compositionally biased region" description="Basic and acidic residues" evidence="4">
    <location>
        <begin position="217"/>
        <end position="243"/>
    </location>
</feature>
<dbReference type="InterPro" id="IPR030513">
    <property type="entry name" value="Dehydrin_CS"/>
</dbReference>
<comment type="similarity">
    <text evidence="1">Belongs to the plant dehydrin family.</text>
</comment>
<dbReference type="Proteomes" id="UP000326396">
    <property type="component" value="Linkage Group LG4"/>
</dbReference>
<reference evidence="6 7" key="1">
    <citation type="submission" date="2019-05" db="EMBL/GenBank/DDBJ databases">
        <title>Mikania micrantha, genome provides insights into the molecular mechanism of rapid growth.</title>
        <authorList>
            <person name="Liu B."/>
        </authorList>
    </citation>
    <scope>NUCLEOTIDE SEQUENCE [LARGE SCALE GENOMIC DNA]</scope>
    <source>
        <strain evidence="6">NLD-2019</strain>
        <tissue evidence="6">Leaf</tissue>
    </source>
</reference>
<dbReference type="EMBL" id="SZYD01000014">
    <property type="protein sequence ID" value="KAD4179102.1"/>
    <property type="molecule type" value="Genomic_DNA"/>
</dbReference>
<feature type="domain" description="Leucine-rich repeat-containing N-terminal plant-type" evidence="5">
    <location>
        <begin position="10"/>
        <end position="45"/>
    </location>
</feature>